<dbReference type="Proteomes" id="UP001189429">
    <property type="component" value="Unassembled WGS sequence"/>
</dbReference>
<evidence type="ECO:0000313" key="2">
    <source>
        <dbReference type="EMBL" id="CAK0814128.1"/>
    </source>
</evidence>
<accession>A0ABN9R7Y0</accession>
<feature type="region of interest" description="Disordered" evidence="1">
    <location>
        <begin position="416"/>
        <end position="435"/>
    </location>
</feature>
<comment type="caution">
    <text evidence="2">The sequence shown here is derived from an EMBL/GenBank/DDBJ whole genome shotgun (WGS) entry which is preliminary data.</text>
</comment>
<evidence type="ECO:0000313" key="3">
    <source>
        <dbReference type="Proteomes" id="UP001189429"/>
    </source>
</evidence>
<proteinExistence type="predicted"/>
<reference evidence="2" key="1">
    <citation type="submission" date="2023-10" db="EMBL/GenBank/DDBJ databases">
        <authorList>
            <person name="Chen Y."/>
            <person name="Shah S."/>
            <person name="Dougan E. K."/>
            <person name="Thang M."/>
            <person name="Chan C."/>
        </authorList>
    </citation>
    <scope>NUCLEOTIDE SEQUENCE [LARGE SCALE GENOMIC DNA]</scope>
</reference>
<keyword evidence="3" id="KW-1185">Reference proteome</keyword>
<evidence type="ECO:0000256" key="1">
    <source>
        <dbReference type="SAM" id="MobiDB-lite"/>
    </source>
</evidence>
<protein>
    <submittedName>
        <fullName evidence="2">Uncharacterized protein</fullName>
    </submittedName>
</protein>
<sequence>MAVRDIGTVAGMPADSPPVPYGTLLRPTEEGRVGDRAAHAARFMGTYREFKDHCRDLPGLVSPHLALWADVPMYGFGDEDFDVRLEAFELLSAEGVPSVVTQGGEVPAARGPPIERRLDESASFCLAALAVGRARRRSAPASCANAPGGSGDGAQIVPATVADYSSFSRGDLLQLVIAKGARVSGLNHERDQFRKSKWKAMKQKRQLQIENSRLKTTIQDIESLVSVRTGEHGNADKYKAYCVAINRNEGYAGAAVAVKMMAGGEGVLGGGLKDKGIIITYEHMAAASKRLRSNMFFDARVLCDLQDVREGTGQETYSLMLREFDSVGAPTGAQRLREANGASITFLGAAVDKGEGEEQEFRQQQRNARRNALGCLGDHRFELKARVSFNVKRPIQHFMNWADGKQLVFNQRVKASTVRGRGDDDSDKSADDSWVDKEMEDLLDADGFGSLSELMGIQTVNEEGVVAESLPEWPESSDGGSDDPSDAAPGAGGGQGVEVTRLDADVQTFVAGKSAGNKACILKAFEHLADASDAALLLQDRMISLVQSGDSVDFVMWSSAAARMARSLYVVNKKVKAIVFGMVPPADSATATVLAAQAGAMYLHRKSERERDEVPEFALVLEEWCQQARAFGAKLQGARLGDLGPCPSLQSRV</sequence>
<feature type="region of interest" description="Disordered" evidence="1">
    <location>
        <begin position="471"/>
        <end position="497"/>
    </location>
</feature>
<name>A0ABN9R7Y0_9DINO</name>
<dbReference type="EMBL" id="CAUYUJ010005557">
    <property type="protein sequence ID" value="CAK0814128.1"/>
    <property type="molecule type" value="Genomic_DNA"/>
</dbReference>
<organism evidence="2 3">
    <name type="scientific">Prorocentrum cordatum</name>
    <dbReference type="NCBI Taxonomy" id="2364126"/>
    <lineage>
        <taxon>Eukaryota</taxon>
        <taxon>Sar</taxon>
        <taxon>Alveolata</taxon>
        <taxon>Dinophyceae</taxon>
        <taxon>Prorocentrales</taxon>
        <taxon>Prorocentraceae</taxon>
        <taxon>Prorocentrum</taxon>
    </lineage>
</organism>
<gene>
    <name evidence="2" type="ORF">PCOR1329_LOCUS17811</name>
</gene>
<feature type="compositionally biased region" description="Basic and acidic residues" evidence="1">
    <location>
        <begin position="420"/>
        <end position="435"/>
    </location>
</feature>